<proteinExistence type="predicted"/>
<dbReference type="InterPro" id="IPR023473">
    <property type="entry name" value="AMMECR1"/>
</dbReference>
<evidence type="ECO:0000313" key="2">
    <source>
        <dbReference type="EMBL" id="AIZ56712.1"/>
    </source>
</evidence>
<dbReference type="HOGENOM" id="CLU_095686_1_0_2"/>
<dbReference type="Gene3D" id="3.30.700.20">
    <property type="entry name" value="Hypothetical protein ph0010, domain 1"/>
    <property type="match status" value="1"/>
</dbReference>
<dbReference type="InterPro" id="IPR036071">
    <property type="entry name" value="AMMECR1_dom_sf"/>
</dbReference>
<keyword evidence="3" id="KW-1185">Reference proteome</keyword>
<evidence type="ECO:0000313" key="3">
    <source>
        <dbReference type="Proteomes" id="UP000030787"/>
    </source>
</evidence>
<dbReference type="PANTHER" id="PTHR13016">
    <property type="entry name" value="AMMECR1 HOMOLOG"/>
    <property type="match status" value="1"/>
</dbReference>
<dbReference type="GeneID" id="24818504"/>
<dbReference type="NCBIfam" id="TIGR00296">
    <property type="entry name" value="TIGR00296 family protein"/>
    <property type="match status" value="1"/>
</dbReference>
<dbReference type="InterPro" id="IPR027485">
    <property type="entry name" value="AMMECR1_N"/>
</dbReference>
<dbReference type="InterPro" id="IPR002733">
    <property type="entry name" value="AMMECR1_domain"/>
</dbReference>
<reference evidence="2 3" key="1">
    <citation type="journal article" date="2014" name="Appl. Environ. Microbiol.">
        <title>Comparative Genome Analysis of 'Candidatus Methanoplasma termitum' Indicates a New Mode of Energy Metabolism in the Seventh Order of Methanogens.</title>
        <authorList>
            <person name="Lang K."/>
            <person name="Schuldes J."/>
            <person name="Klingl A."/>
            <person name="Poehlein A."/>
            <person name="Daniel R."/>
            <person name="Brune A."/>
        </authorList>
    </citation>
    <scope>NUCLEOTIDE SEQUENCE [LARGE SCALE GENOMIC DNA]</scope>
    <source>
        <strain evidence="3">Mpt1</strain>
    </source>
</reference>
<protein>
    <recommendedName>
        <fullName evidence="1">AMMECR1 domain-containing protein</fullName>
    </recommendedName>
</protein>
<gene>
    <name evidence="2" type="ORF">Mpt1_c08350</name>
</gene>
<dbReference type="PANTHER" id="PTHR13016:SF0">
    <property type="entry name" value="AMME SYNDROME CANDIDATE GENE 1 PROTEIN"/>
    <property type="match status" value="1"/>
</dbReference>
<dbReference type="KEGG" id="mear:Mpt1_c08350"/>
<organism evidence="2 3">
    <name type="scientific">Candidatus Methanoplasma termitum</name>
    <dbReference type="NCBI Taxonomy" id="1577791"/>
    <lineage>
        <taxon>Archaea</taxon>
        <taxon>Methanobacteriati</taxon>
        <taxon>Thermoplasmatota</taxon>
        <taxon>Thermoplasmata</taxon>
        <taxon>Methanomassiliicoccales</taxon>
        <taxon>Methanomassiliicoccaceae</taxon>
        <taxon>Candidatus Methanoplasma</taxon>
    </lineage>
</organism>
<accession>A0A0A7LEH9</accession>
<dbReference type="RefSeq" id="WP_238603091.1">
    <property type="nucleotide sequence ID" value="NZ_CP010070.1"/>
</dbReference>
<dbReference type="EMBL" id="CP010070">
    <property type="protein sequence ID" value="AIZ56712.1"/>
    <property type="molecule type" value="Genomic_DNA"/>
</dbReference>
<dbReference type="Pfam" id="PF01871">
    <property type="entry name" value="AMMECR1"/>
    <property type="match status" value="1"/>
</dbReference>
<evidence type="ECO:0000259" key="1">
    <source>
        <dbReference type="PROSITE" id="PS51112"/>
    </source>
</evidence>
<dbReference type="STRING" id="1577791.Mpt1_c08350"/>
<dbReference type="Proteomes" id="UP000030787">
    <property type="component" value="Chromosome"/>
</dbReference>
<dbReference type="InterPro" id="IPR027623">
    <property type="entry name" value="AmmeMemoSam_A"/>
</dbReference>
<dbReference type="AlphaFoldDB" id="A0A0A7LEH9"/>
<dbReference type="Gene3D" id="3.30.1490.150">
    <property type="entry name" value="Hypothetical protein ph0010, domain 2"/>
    <property type="match status" value="1"/>
</dbReference>
<dbReference type="SUPFAM" id="SSF143447">
    <property type="entry name" value="AMMECR1-like"/>
    <property type="match status" value="1"/>
</dbReference>
<sequence>MTQTAKKAIEMDLRDGTDAVRAARLYAEAETKLSGKSKDPAFGDRPPPKWTVEPKGVFVTISEYPSGDLRGCIGYPEPIFPLGKALRMSAEAACHDPRFDDLTYEETQKCTFEVTVLSVPQRIEYRSPEELLSKIVIGRDGLILSFKGRRGLLLPQVPVEWEWGPEEFLEHLSMKAGLRPETWKEPGVTVESFNGEIFTEASPKGEVVRK</sequence>
<dbReference type="PROSITE" id="PS51112">
    <property type="entry name" value="AMMECR1"/>
    <property type="match status" value="1"/>
</dbReference>
<dbReference type="NCBIfam" id="TIGR04335">
    <property type="entry name" value="AmmeMemoSam_A"/>
    <property type="match status" value="1"/>
</dbReference>
<name>A0A0A7LEH9_9ARCH</name>
<feature type="domain" description="AMMECR1" evidence="1">
    <location>
        <begin position="14"/>
        <end position="209"/>
    </location>
</feature>